<organism evidence="11 12">
    <name type="scientific">Pyrenophora seminiperda CCB06</name>
    <dbReference type="NCBI Taxonomy" id="1302712"/>
    <lineage>
        <taxon>Eukaryota</taxon>
        <taxon>Fungi</taxon>
        <taxon>Dikarya</taxon>
        <taxon>Ascomycota</taxon>
        <taxon>Pezizomycotina</taxon>
        <taxon>Dothideomycetes</taxon>
        <taxon>Pleosporomycetidae</taxon>
        <taxon>Pleosporales</taxon>
        <taxon>Pleosporineae</taxon>
        <taxon>Pleosporaceae</taxon>
        <taxon>Pyrenophora</taxon>
    </lineage>
</organism>
<dbReference type="InterPro" id="IPR000334">
    <property type="entry name" value="Glyco_hydro_45"/>
</dbReference>
<dbReference type="PANTHER" id="PTHR39730:SF1">
    <property type="entry name" value="ENDOGLUCANASE 1"/>
    <property type="match status" value="1"/>
</dbReference>
<dbReference type="SUPFAM" id="SSF50685">
    <property type="entry name" value="Barwin-like endoglucanases"/>
    <property type="match status" value="1"/>
</dbReference>
<dbReference type="EMBL" id="KE747843">
    <property type="protein sequence ID" value="RMZ73747.1"/>
    <property type="molecule type" value="Genomic_DNA"/>
</dbReference>
<feature type="active site" description="Nucleophile" evidence="9">
    <location>
        <position position="79"/>
    </location>
</feature>
<dbReference type="InterPro" id="IPR036908">
    <property type="entry name" value="RlpA-like_sf"/>
</dbReference>
<protein>
    <recommendedName>
        <fullName evidence="3 9">Cellulase</fullName>
        <ecNumber evidence="3 9">3.2.1.4</ecNumber>
    </recommendedName>
</protein>
<dbReference type="PROSITE" id="PS01140">
    <property type="entry name" value="GLYCOSYL_HYDROL_F45"/>
    <property type="match status" value="1"/>
</dbReference>
<evidence type="ECO:0000313" key="12">
    <source>
        <dbReference type="Proteomes" id="UP000265663"/>
    </source>
</evidence>
<dbReference type="CDD" id="cd22278">
    <property type="entry name" value="DPBB_GH45_endoglucanase"/>
    <property type="match status" value="1"/>
</dbReference>
<evidence type="ECO:0000256" key="5">
    <source>
        <dbReference type="ARBA" id="ARBA00023001"/>
    </source>
</evidence>
<keyword evidence="7" id="KW-0326">Glycosidase</keyword>
<reference evidence="11 12" key="1">
    <citation type="journal article" date="2014" name="PLoS ONE">
        <title>De novo Genome Assembly of the Fungal Plant Pathogen Pyrenophora semeniperda.</title>
        <authorList>
            <person name="Soliai M.M."/>
            <person name="Meyer S.E."/>
            <person name="Udall J.A."/>
            <person name="Elzinga D.E."/>
            <person name="Hermansen R.A."/>
            <person name="Bodily P.M."/>
            <person name="Hart A.A."/>
            <person name="Coleman C.E."/>
        </authorList>
    </citation>
    <scope>NUCLEOTIDE SEQUENCE [LARGE SCALE GENOMIC DNA]</scope>
    <source>
        <strain evidence="11 12">CCB06</strain>
        <tissue evidence="11">Mycelium</tissue>
    </source>
</reference>
<evidence type="ECO:0000256" key="2">
    <source>
        <dbReference type="ARBA" id="ARBA00007793"/>
    </source>
</evidence>
<keyword evidence="12" id="KW-1185">Reference proteome</keyword>
<dbReference type="GO" id="GO:0008810">
    <property type="term" value="F:cellulase activity"/>
    <property type="evidence" value="ECO:0007669"/>
    <property type="project" value="UniProtKB-EC"/>
</dbReference>
<evidence type="ECO:0000256" key="4">
    <source>
        <dbReference type="ARBA" id="ARBA00022801"/>
    </source>
</evidence>
<evidence type="ECO:0000256" key="6">
    <source>
        <dbReference type="ARBA" id="ARBA00023277"/>
    </source>
</evidence>
<evidence type="ECO:0000313" key="11">
    <source>
        <dbReference type="EMBL" id="RMZ73747.1"/>
    </source>
</evidence>
<comment type="similarity">
    <text evidence="2">Belongs to the glycosyl hydrolase 45 (cellulase K) family.</text>
</comment>
<gene>
    <name evidence="11" type="ORF">GMOD_00004535</name>
</gene>
<dbReference type="Proteomes" id="UP000265663">
    <property type="component" value="Unassembled WGS sequence"/>
</dbReference>
<dbReference type="PANTHER" id="PTHR39730">
    <property type="entry name" value="ENDOGLUCANASE 1"/>
    <property type="match status" value="1"/>
</dbReference>
<evidence type="ECO:0000256" key="9">
    <source>
        <dbReference type="PROSITE-ProRule" id="PRU10069"/>
    </source>
</evidence>
<accession>A0A3M7MH15</accession>
<dbReference type="GO" id="GO:0030245">
    <property type="term" value="P:cellulose catabolic process"/>
    <property type="evidence" value="ECO:0007669"/>
    <property type="project" value="UniProtKB-KW"/>
</dbReference>
<keyword evidence="6" id="KW-0119">Carbohydrate metabolism</keyword>
<evidence type="ECO:0000256" key="1">
    <source>
        <dbReference type="ARBA" id="ARBA00000966"/>
    </source>
</evidence>
<dbReference type="Gene3D" id="2.40.40.10">
    <property type="entry name" value="RlpA-like domain"/>
    <property type="match status" value="1"/>
</dbReference>
<evidence type="ECO:0000259" key="10">
    <source>
        <dbReference type="PROSITE" id="PS01140"/>
    </source>
</evidence>
<dbReference type="OrthoDB" id="10035502at2759"/>
<keyword evidence="5" id="KW-0136">Cellulose degradation</keyword>
<dbReference type="Pfam" id="PF02015">
    <property type="entry name" value="Glyco_hydro_45"/>
    <property type="match status" value="1"/>
</dbReference>
<dbReference type="InterPro" id="IPR052288">
    <property type="entry name" value="GH45_Enzymes"/>
</dbReference>
<evidence type="ECO:0000256" key="7">
    <source>
        <dbReference type="ARBA" id="ARBA00023295"/>
    </source>
</evidence>
<comment type="catalytic activity">
    <reaction evidence="1 9">
        <text>Endohydrolysis of (1-&gt;4)-beta-D-glucosidic linkages in cellulose, lichenin and cereal beta-D-glucans.</text>
        <dbReference type="EC" id="3.2.1.4"/>
    </reaction>
</comment>
<evidence type="ECO:0000256" key="3">
    <source>
        <dbReference type="ARBA" id="ARBA00012601"/>
    </source>
</evidence>
<sequence length="274" mass="29310">MYLDCSITYRGLDIVGDERLAPAQPQQTAGSFSCYFPLPKIPPNLPIMVSIKQLALFALVSGLATVDAQSTGKTTRYWDCCKGSCGWSGKANVNQPIRSCDKSDNPIADMAAKNACDGGGSAYMCTNQSPWAVNDNLAYGFAAVKLQGKSESDWCCACYELTFTSGPVSGKKMIVQTTNTGGDLGDNHFDIAMPGGGVGIFNACTAEFGAPPNGWGQQYGGISSRSECDGFPSKLKPGCQWRFDWFKNADNPSVSFKEVTCPSELTSRTGCIRK</sequence>
<dbReference type="AlphaFoldDB" id="A0A3M7MH15"/>
<evidence type="ECO:0000256" key="8">
    <source>
        <dbReference type="ARBA" id="ARBA00023326"/>
    </source>
</evidence>
<keyword evidence="8" id="KW-0624">Polysaccharide degradation</keyword>
<feature type="domain" description="Glycosyl hydrolases family 45 active site" evidence="10">
    <location>
        <begin position="74"/>
        <end position="85"/>
    </location>
</feature>
<dbReference type="EC" id="3.2.1.4" evidence="3 9"/>
<proteinExistence type="inferred from homology"/>
<keyword evidence="4 11" id="KW-0378">Hydrolase</keyword>
<name>A0A3M7MH15_9PLEO</name>